<evidence type="ECO:0000256" key="1">
    <source>
        <dbReference type="SAM" id="SignalP"/>
    </source>
</evidence>
<reference evidence="2 3" key="1">
    <citation type="submission" date="2017-10" db="EMBL/GenBank/DDBJ databases">
        <title>Whole genome of Pedobacter ginsengisoli T01R-27 isolated from tomato rhizosphere.</title>
        <authorList>
            <person name="Weon H.-Y."/>
            <person name="Lee S.A."/>
            <person name="Sang M.K."/>
            <person name="Song J."/>
        </authorList>
    </citation>
    <scope>NUCLEOTIDE SEQUENCE [LARGE SCALE GENOMIC DNA]</scope>
    <source>
        <strain evidence="2 3">T01R-27</strain>
    </source>
</reference>
<evidence type="ECO:0000313" key="3">
    <source>
        <dbReference type="Proteomes" id="UP000223749"/>
    </source>
</evidence>
<feature type="signal peptide" evidence="1">
    <location>
        <begin position="1"/>
        <end position="21"/>
    </location>
</feature>
<name>A0A2D1U2U2_9SPHI</name>
<dbReference type="AlphaFoldDB" id="A0A2D1U2U2"/>
<gene>
    <name evidence="2" type="ORF">CPT03_05265</name>
</gene>
<dbReference type="Proteomes" id="UP000223749">
    <property type="component" value="Chromosome"/>
</dbReference>
<protein>
    <recommendedName>
        <fullName evidence="4">Organic solvent tolerance-like N-terminal domain-containing protein</fullName>
    </recommendedName>
</protein>
<dbReference type="KEGG" id="pgs:CPT03_05265"/>
<accession>A0A2D1U2U2</accession>
<organism evidence="2 3">
    <name type="scientific">Pedobacter ginsengisoli</name>
    <dbReference type="NCBI Taxonomy" id="363852"/>
    <lineage>
        <taxon>Bacteria</taxon>
        <taxon>Pseudomonadati</taxon>
        <taxon>Bacteroidota</taxon>
        <taxon>Sphingobacteriia</taxon>
        <taxon>Sphingobacteriales</taxon>
        <taxon>Sphingobacteriaceae</taxon>
        <taxon>Pedobacter</taxon>
    </lineage>
</organism>
<feature type="chain" id="PRO_5013837239" description="Organic solvent tolerance-like N-terminal domain-containing protein" evidence="1">
    <location>
        <begin position="22"/>
        <end position="212"/>
    </location>
</feature>
<keyword evidence="3" id="KW-1185">Reference proteome</keyword>
<evidence type="ECO:0008006" key="4">
    <source>
        <dbReference type="Google" id="ProtNLM"/>
    </source>
</evidence>
<sequence length="212" mass="23985">MKRKLTFLLGLLLCYSLFSKSQTLTSAHFRISDREKGIRSVELNINNTIIIGLNSQGDISYIEEAEGALPDYTSDLEYTDDGGSKLIANQKIEYYDHFDDNKSGKVKWIGGIKIDYNDNFDIHDPKGKIKSIGNIQIKYNNAFDIHDKSGTMKSIGPIQIKYNNVFDIHDPADKVKSIGNVKITYFNAFDAQRLFGKIKSIKGNSKKIYVTK</sequence>
<dbReference type="OrthoDB" id="745612at2"/>
<proteinExistence type="predicted"/>
<dbReference type="EMBL" id="CP024091">
    <property type="protein sequence ID" value="ATP55915.1"/>
    <property type="molecule type" value="Genomic_DNA"/>
</dbReference>
<dbReference type="RefSeq" id="WP_099437857.1">
    <property type="nucleotide sequence ID" value="NZ_CP024091.1"/>
</dbReference>
<evidence type="ECO:0000313" key="2">
    <source>
        <dbReference type="EMBL" id="ATP55915.1"/>
    </source>
</evidence>
<keyword evidence="1" id="KW-0732">Signal</keyword>